<dbReference type="InterPro" id="IPR029787">
    <property type="entry name" value="Nucleotide_cyclase"/>
</dbReference>
<comment type="caution">
    <text evidence="11">The sequence shown here is derived from an EMBL/GenBank/DDBJ whole genome shotgun (WGS) entry which is preliminary data.</text>
</comment>
<protein>
    <submittedName>
        <fullName evidence="11">Serine/threonine-protein kinase Pkn1</fullName>
        <ecNumber evidence="11">2.7.11.1</ecNumber>
    </submittedName>
</protein>
<name>A0A2S9YDX8_9BACT</name>
<evidence type="ECO:0000313" key="12">
    <source>
        <dbReference type="Proteomes" id="UP000237968"/>
    </source>
</evidence>
<evidence type="ECO:0000259" key="8">
    <source>
        <dbReference type="PROSITE" id="PS01033"/>
    </source>
</evidence>
<dbReference type="Pfam" id="PF00042">
    <property type="entry name" value="Globin"/>
    <property type="match status" value="1"/>
</dbReference>
<evidence type="ECO:0000313" key="11">
    <source>
        <dbReference type="EMBL" id="PRQ03328.1"/>
    </source>
</evidence>
<feature type="binding site" evidence="6">
    <location>
        <position position="46"/>
    </location>
    <ligand>
        <name>ATP</name>
        <dbReference type="ChEBI" id="CHEBI:30616"/>
    </ligand>
</feature>
<dbReference type="EMBL" id="PVNK01000094">
    <property type="protein sequence ID" value="PRQ03328.1"/>
    <property type="molecule type" value="Genomic_DNA"/>
</dbReference>
<dbReference type="PROSITE" id="PS51085">
    <property type="entry name" value="2FE2S_FER_2"/>
    <property type="match status" value="1"/>
</dbReference>
<keyword evidence="12" id="KW-1185">Reference proteome</keyword>
<evidence type="ECO:0000256" key="3">
    <source>
        <dbReference type="ARBA" id="ARBA00022741"/>
    </source>
</evidence>
<feature type="domain" description="2Fe-2S ferredoxin-type" evidence="10">
    <location>
        <begin position="368"/>
        <end position="469"/>
    </location>
</feature>
<dbReference type="EC" id="2.7.11.1" evidence="11"/>
<dbReference type="InterPro" id="IPR012675">
    <property type="entry name" value="Beta-grasp_dom_sf"/>
</dbReference>
<dbReference type="Gene3D" id="3.30.70.1230">
    <property type="entry name" value="Nucleotide cyclase"/>
    <property type="match status" value="1"/>
</dbReference>
<dbReference type="CDD" id="cd00207">
    <property type="entry name" value="fer2"/>
    <property type="match status" value="1"/>
</dbReference>
<dbReference type="Gene3D" id="1.10.510.10">
    <property type="entry name" value="Transferase(Phosphotransferase) domain 1"/>
    <property type="match status" value="1"/>
</dbReference>
<organism evidence="11 12">
    <name type="scientific">Enhygromyxa salina</name>
    <dbReference type="NCBI Taxonomy" id="215803"/>
    <lineage>
        <taxon>Bacteria</taxon>
        <taxon>Pseudomonadati</taxon>
        <taxon>Myxococcota</taxon>
        <taxon>Polyangia</taxon>
        <taxon>Nannocystales</taxon>
        <taxon>Nannocystaceae</taxon>
        <taxon>Enhygromyxa</taxon>
    </lineage>
</organism>
<evidence type="ECO:0000256" key="2">
    <source>
        <dbReference type="ARBA" id="ARBA00022679"/>
    </source>
</evidence>
<keyword evidence="3 6" id="KW-0547">Nucleotide-binding</keyword>
<reference evidence="11 12" key="1">
    <citation type="submission" date="2018-03" db="EMBL/GenBank/DDBJ databases">
        <title>Draft Genome Sequences of the Obligatory Marine Myxobacteria Enhygromyxa salina SWB005.</title>
        <authorList>
            <person name="Poehlein A."/>
            <person name="Moghaddam J.A."/>
            <person name="Harms H."/>
            <person name="Alanjari M."/>
            <person name="Koenig G.M."/>
            <person name="Daniel R."/>
            <person name="Schaeberle T.F."/>
        </authorList>
    </citation>
    <scope>NUCLEOTIDE SEQUENCE [LARGE SCALE GENOMIC DNA]</scope>
    <source>
        <strain evidence="11 12">SWB005</strain>
    </source>
</reference>
<dbReference type="CDD" id="cd14014">
    <property type="entry name" value="STKc_PknB_like"/>
    <property type="match status" value="1"/>
</dbReference>
<dbReference type="SUPFAM" id="SSF56112">
    <property type="entry name" value="Protein kinase-like (PK-like)"/>
    <property type="match status" value="1"/>
</dbReference>
<dbReference type="PROSITE" id="PS01033">
    <property type="entry name" value="GLOBIN"/>
    <property type="match status" value="1"/>
</dbReference>
<evidence type="ECO:0000256" key="1">
    <source>
        <dbReference type="ARBA" id="ARBA00004167"/>
    </source>
</evidence>
<evidence type="ECO:0000259" key="9">
    <source>
        <dbReference type="PROSITE" id="PS50011"/>
    </source>
</evidence>
<dbReference type="Pfam" id="PF00111">
    <property type="entry name" value="Fer2"/>
    <property type="match status" value="1"/>
</dbReference>
<dbReference type="PROSITE" id="PS00108">
    <property type="entry name" value="PROTEIN_KINASE_ST"/>
    <property type="match status" value="1"/>
</dbReference>
<dbReference type="OrthoDB" id="9801841at2"/>
<dbReference type="GO" id="GO:0004674">
    <property type="term" value="F:protein serine/threonine kinase activity"/>
    <property type="evidence" value="ECO:0007669"/>
    <property type="project" value="UniProtKB-EC"/>
</dbReference>
<comment type="subcellular location">
    <subcellularLocation>
        <location evidence="1">Membrane</location>
        <topology evidence="1">Single-pass membrane protein</topology>
    </subcellularLocation>
</comment>
<dbReference type="InterPro" id="IPR036010">
    <property type="entry name" value="2Fe-2S_ferredoxin-like_sf"/>
</dbReference>
<dbReference type="SUPFAM" id="SSF55073">
    <property type="entry name" value="Nucleotide cyclase"/>
    <property type="match status" value="1"/>
</dbReference>
<accession>A0A2S9YDX8</accession>
<dbReference type="Gene3D" id="1.10.490.10">
    <property type="entry name" value="Globins"/>
    <property type="match status" value="1"/>
</dbReference>
<dbReference type="GO" id="GO:0016020">
    <property type="term" value="C:membrane"/>
    <property type="evidence" value="ECO:0007669"/>
    <property type="project" value="UniProtKB-SubCell"/>
</dbReference>
<dbReference type="Proteomes" id="UP000237968">
    <property type="component" value="Unassembled WGS sequence"/>
</dbReference>
<proteinExistence type="predicted"/>
<dbReference type="InterPro" id="IPR012292">
    <property type="entry name" value="Globin/Proto"/>
</dbReference>
<evidence type="ECO:0000259" key="10">
    <source>
        <dbReference type="PROSITE" id="PS51085"/>
    </source>
</evidence>
<dbReference type="SMART" id="SM00220">
    <property type="entry name" value="S_TKc"/>
    <property type="match status" value="1"/>
</dbReference>
<dbReference type="InterPro" id="IPR011009">
    <property type="entry name" value="Kinase-like_dom_sf"/>
</dbReference>
<dbReference type="InterPro" id="IPR009050">
    <property type="entry name" value="Globin-like_sf"/>
</dbReference>
<gene>
    <name evidence="11" type="primary">pkn1_8</name>
    <name evidence="11" type="ORF">ENSA5_17180</name>
</gene>
<dbReference type="PANTHER" id="PTHR43289">
    <property type="entry name" value="MITOGEN-ACTIVATED PROTEIN KINASE KINASE KINASE 20-RELATED"/>
    <property type="match status" value="1"/>
</dbReference>
<keyword evidence="4 11" id="KW-0418">Kinase</keyword>
<dbReference type="GO" id="GO:0020037">
    <property type="term" value="F:heme binding"/>
    <property type="evidence" value="ECO:0007669"/>
    <property type="project" value="InterPro"/>
</dbReference>
<sequence>MGLATQLRLDAVIGEDFKIVRRLGEGGMGVVFAAVQLTTGHERAVKVMHAPFAMDARARERFEQEARIGSRIHSDHVVQVVAAGIEERTHTPWLAMELLQGQDLERYIQTRGPMPFGEVALVISQIIHALAAAHDVGVVHRDIKPENIFLSVSRVVGVPFMVKVLDFGIAKLRSSARAATVSVGTPDYMAPEQTQASEDIGPAADLWPLGLVVFRMLTGSFFWRASAEDSGLPQLWREMLIDPIPTATERARQLGCAERLPPGFDEWFAACVDREPALRFNDARAAGRALDELFRRAGVSGLPGSGGPAQGLSTTLDELGPSSSQRRGTIAAWIGRAPYVTQPQASGRAPATPSGSASNPAANCVPTHRVSFHEHGERIVAMAEEGDSLLEVAIAAGVPHYHACGGNARCSTCRVVVLDGRDALSARTEAEDRIAARRKWPKTTRLACQAKVRGSCKVRRLVVDPTDASLADLRRPAQSGARAERATVLALRLEGIDDVLADGFPDDAIHGFERCMAQLEDLLGDNGGRMVGFESTTAIAAFPEGERGVRRALRVALRASARIRRLNTYLLKYFGVQVTTTAGLGSGLLLEGRASTASHTGAVVMGVAARQARHACDLAKQGQVLARPWLLAGQDLICSPGPVGLEVVIDFAKTDIVYLVQSSFDRLEGRAMAFAEAFYNELFARHPTAVPLFMNTDMDRQRKKLMNTLTLTVKGLDDFANIEGTVRELGRRHADLGASLTDYKAVGEALLSALERFLGEAFTPEVELAWREVYSNLVRTMTS</sequence>
<feature type="region of interest" description="Disordered" evidence="7">
    <location>
        <begin position="302"/>
        <end position="322"/>
    </location>
</feature>
<evidence type="ECO:0000256" key="6">
    <source>
        <dbReference type="PROSITE-ProRule" id="PRU10141"/>
    </source>
</evidence>
<evidence type="ECO:0000256" key="7">
    <source>
        <dbReference type="SAM" id="MobiDB-lite"/>
    </source>
</evidence>
<keyword evidence="2 11" id="KW-0808">Transferase</keyword>
<dbReference type="Pfam" id="PF00069">
    <property type="entry name" value="Pkinase"/>
    <property type="match status" value="1"/>
</dbReference>
<dbReference type="InterPro" id="IPR001041">
    <property type="entry name" value="2Fe-2S_ferredoxin-type"/>
</dbReference>
<feature type="domain" description="Globin" evidence="8">
    <location>
        <begin position="650"/>
        <end position="783"/>
    </location>
</feature>
<dbReference type="Gene3D" id="3.10.20.30">
    <property type="match status" value="1"/>
</dbReference>
<dbReference type="InterPro" id="IPR008271">
    <property type="entry name" value="Ser/Thr_kinase_AS"/>
</dbReference>
<dbReference type="PROSITE" id="PS50011">
    <property type="entry name" value="PROTEIN_KINASE_DOM"/>
    <property type="match status" value="1"/>
</dbReference>
<feature type="compositionally biased region" description="Polar residues" evidence="7">
    <location>
        <begin position="311"/>
        <end position="322"/>
    </location>
</feature>
<dbReference type="PROSITE" id="PS00107">
    <property type="entry name" value="PROTEIN_KINASE_ATP"/>
    <property type="match status" value="1"/>
</dbReference>
<dbReference type="GO" id="GO:0019825">
    <property type="term" value="F:oxygen binding"/>
    <property type="evidence" value="ECO:0007669"/>
    <property type="project" value="InterPro"/>
</dbReference>
<dbReference type="CDD" id="cd12131">
    <property type="entry name" value="HGbI-like"/>
    <property type="match status" value="1"/>
</dbReference>
<dbReference type="SUPFAM" id="SSF54292">
    <property type="entry name" value="2Fe-2S ferredoxin-like"/>
    <property type="match status" value="1"/>
</dbReference>
<dbReference type="InterPro" id="IPR000719">
    <property type="entry name" value="Prot_kinase_dom"/>
</dbReference>
<feature type="domain" description="Protein kinase" evidence="9">
    <location>
        <begin position="17"/>
        <end position="294"/>
    </location>
</feature>
<dbReference type="GO" id="GO:0005524">
    <property type="term" value="F:ATP binding"/>
    <property type="evidence" value="ECO:0007669"/>
    <property type="project" value="UniProtKB-UniRule"/>
</dbReference>
<dbReference type="PANTHER" id="PTHR43289:SF6">
    <property type="entry name" value="SERINE_THREONINE-PROTEIN KINASE NEKL-3"/>
    <property type="match status" value="1"/>
</dbReference>
<evidence type="ECO:0000256" key="5">
    <source>
        <dbReference type="ARBA" id="ARBA00022840"/>
    </source>
</evidence>
<keyword evidence="5 6" id="KW-0067">ATP-binding</keyword>
<dbReference type="GO" id="GO:0051536">
    <property type="term" value="F:iron-sulfur cluster binding"/>
    <property type="evidence" value="ECO:0007669"/>
    <property type="project" value="InterPro"/>
</dbReference>
<dbReference type="InterPro" id="IPR000971">
    <property type="entry name" value="Globin"/>
</dbReference>
<dbReference type="Gene3D" id="3.30.200.20">
    <property type="entry name" value="Phosphorylase Kinase, domain 1"/>
    <property type="match status" value="1"/>
</dbReference>
<dbReference type="InterPro" id="IPR017441">
    <property type="entry name" value="Protein_kinase_ATP_BS"/>
</dbReference>
<evidence type="ECO:0000256" key="4">
    <source>
        <dbReference type="ARBA" id="ARBA00022777"/>
    </source>
</evidence>
<feature type="region of interest" description="Disordered" evidence="7">
    <location>
        <begin position="342"/>
        <end position="361"/>
    </location>
</feature>
<dbReference type="RefSeq" id="WP_106391171.1">
    <property type="nucleotide sequence ID" value="NZ_PVNK01000094.1"/>
</dbReference>
<dbReference type="SUPFAM" id="SSF46458">
    <property type="entry name" value="Globin-like"/>
    <property type="match status" value="1"/>
</dbReference>
<dbReference type="AlphaFoldDB" id="A0A2S9YDX8"/>